<evidence type="ECO:0008006" key="4">
    <source>
        <dbReference type="Google" id="ProtNLM"/>
    </source>
</evidence>
<protein>
    <recommendedName>
        <fullName evidence="4">Portal protein</fullName>
    </recommendedName>
</protein>
<proteinExistence type="predicted"/>
<gene>
    <name evidence="3" type="ORF">TM448A02448_0007</name>
</gene>
<dbReference type="InterPro" id="IPR056909">
    <property type="entry name" value="SU10_portal"/>
</dbReference>
<evidence type="ECO:0000256" key="1">
    <source>
        <dbReference type="SAM" id="Coils"/>
    </source>
</evidence>
<feature type="coiled-coil region" evidence="1">
    <location>
        <begin position="38"/>
        <end position="65"/>
    </location>
</feature>
<sequence>MVEIKDMRAEVEDVEIKDNNMFSDQIEFESESKKADFINKLIKDIDATEDDKQELIDKNETVLKAINLEPEDENKMTPWENASNYRDFLTSNTVNIIYSVLSQTMLTNPLWIVKLPFDEQYETFLDQGLNFYAFNFLRVEDPLKQAIKLAIYETTSFVEISDQAEERPITTTQEFTSIKEFVELYPDEKSLNVKNKGEYNQFIDEVADNIVKFGNCSLELSTTIRDVNVTTDVYNIDETCVIPWNSTSVETARGILFKIKLKDEDLKRYAKSDFNGRSYFDPEAVEKTVNSGATDNTSSYEEKKNKRLGTSYDISEIEDRLILKGVYKAVLNEDDGEEEFYIHFAYNERQLLRIERYRRTRGKRNIVALSPIPVHRSIIGESLPARLTASQNLVDTFWNMMVDNNKLANIPTFAVSTKEVGTINSSFENWGAGVDFEPGTTLYVSDYNAFKQLQTSPMDMRSVLNYINIIYRNSETNTGAVQMLSGRENPNDPNAPGNKTAMQLFQANRRLDEYIRALRASLTDIGEILLYKLVEIQPDAWKKFQIKYVEANMQKDGKELAILSPQEIWNKKIVIDVRAQSVEYNRTTLAGELQFLIQSMMSDPRLAQNPMGMEILYRKYFNYFNLSNREIEDLLIPFRVMSQQMRSPMPGAAGPPPMPPAPLGMGEPPITGAQNSPRMPGGEQ</sequence>
<organism evidence="3">
    <name type="scientific">viral metagenome</name>
    <dbReference type="NCBI Taxonomy" id="1070528"/>
    <lineage>
        <taxon>unclassified sequences</taxon>
        <taxon>metagenomes</taxon>
        <taxon>organismal metagenomes</taxon>
    </lineage>
</organism>
<keyword evidence="1" id="KW-0175">Coiled coil</keyword>
<dbReference type="Pfam" id="PF23899">
    <property type="entry name" value="SU10_portal"/>
    <property type="match status" value="1"/>
</dbReference>
<feature type="compositionally biased region" description="Pro residues" evidence="2">
    <location>
        <begin position="653"/>
        <end position="662"/>
    </location>
</feature>
<evidence type="ECO:0000313" key="3">
    <source>
        <dbReference type="EMBL" id="QJA52046.1"/>
    </source>
</evidence>
<feature type="region of interest" description="Disordered" evidence="2">
    <location>
        <begin position="646"/>
        <end position="684"/>
    </location>
</feature>
<dbReference type="AlphaFoldDB" id="A0A6H1ZVT8"/>
<dbReference type="EMBL" id="MT144308">
    <property type="protein sequence ID" value="QJA52046.1"/>
    <property type="molecule type" value="Genomic_DNA"/>
</dbReference>
<evidence type="ECO:0000256" key="2">
    <source>
        <dbReference type="SAM" id="MobiDB-lite"/>
    </source>
</evidence>
<name>A0A6H1ZVT8_9ZZZZ</name>
<reference evidence="3" key="1">
    <citation type="submission" date="2020-03" db="EMBL/GenBank/DDBJ databases">
        <title>The deep terrestrial virosphere.</title>
        <authorList>
            <person name="Holmfeldt K."/>
            <person name="Nilsson E."/>
            <person name="Simone D."/>
            <person name="Lopez-Fernandez M."/>
            <person name="Wu X."/>
            <person name="de Brujin I."/>
            <person name="Lundin D."/>
            <person name="Andersson A."/>
            <person name="Bertilsson S."/>
            <person name="Dopson M."/>
        </authorList>
    </citation>
    <scope>NUCLEOTIDE SEQUENCE</scope>
    <source>
        <strain evidence="3">TM448A02448</strain>
    </source>
</reference>
<accession>A0A6H1ZVT8</accession>